<feature type="chain" id="PRO_5011329737" evidence="6">
    <location>
        <begin position="22"/>
        <end position="533"/>
    </location>
</feature>
<evidence type="ECO:0000259" key="7">
    <source>
        <dbReference type="Pfam" id="PF00149"/>
    </source>
</evidence>
<evidence type="ECO:0000259" key="8">
    <source>
        <dbReference type="Pfam" id="PF02872"/>
    </source>
</evidence>
<dbReference type="OrthoDB" id="9803927at2"/>
<comment type="similarity">
    <text evidence="1 6">Belongs to the 5'-nucleotidase family.</text>
</comment>
<keyword evidence="3 6" id="KW-0732">Signal</keyword>
<feature type="domain" description="5'-Nucleotidase C-terminal" evidence="8">
    <location>
        <begin position="342"/>
        <end position="494"/>
    </location>
</feature>
<keyword evidence="4 6" id="KW-0547">Nucleotide-binding</keyword>
<dbReference type="PANTHER" id="PTHR11575">
    <property type="entry name" value="5'-NUCLEOTIDASE-RELATED"/>
    <property type="match status" value="1"/>
</dbReference>
<dbReference type="PRINTS" id="PR01607">
    <property type="entry name" value="APYRASEFAMLY"/>
</dbReference>
<dbReference type="Pfam" id="PF00149">
    <property type="entry name" value="Metallophos"/>
    <property type="match status" value="1"/>
</dbReference>
<evidence type="ECO:0000313" key="10">
    <source>
        <dbReference type="Proteomes" id="UP000199180"/>
    </source>
</evidence>
<dbReference type="AlphaFoldDB" id="A0A1I0CCR8"/>
<dbReference type="SUPFAM" id="SSF56300">
    <property type="entry name" value="Metallo-dependent phosphatases"/>
    <property type="match status" value="1"/>
</dbReference>
<evidence type="ECO:0000256" key="5">
    <source>
        <dbReference type="ARBA" id="ARBA00022801"/>
    </source>
</evidence>
<name>A0A1I0CCR8_9RHOB</name>
<evidence type="ECO:0000256" key="6">
    <source>
        <dbReference type="RuleBase" id="RU362119"/>
    </source>
</evidence>
<dbReference type="PROSITE" id="PS00785">
    <property type="entry name" value="5_NUCLEOTIDASE_1"/>
    <property type="match status" value="1"/>
</dbReference>
<dbReference type="InterPro" id="IPR006146">
    <property type="entry name" value="5'-Nucleotdase_CS"/>
</dbReference>
<keyword evidence="2" id="KW-0479">Metal-binding</keyword>
<dbReference type="GO" id="GO:0009166">
    <property type="term" value="P:nucleotide catabolic process"/>
    <property type="evidence" value="ECO:0007669"/>
    <property type="project" value="InterPro"/>
</dbReference>
<dbReference type="FunFam" id="3.60.21.10:FF:000020">
    <property type="entry name" value="NT5E isoform 4"/>
    <property type="match status" value="1"/>
</dbReference>
<dbReference type="InterPro" id="IPR029052">
    <property type="entry name" value="Metallo-depent_PP-like"/>
</dbReference>
<dbReference type="InterPro" id="IPR004843">
    <property type="entry name" value="Calcineurin-like_PHP"/>
</dbReference>
<sequence>MSRRFLMGASVLGLCASGAYADTVLHVLHTNDLHSRIEAVNKYDSTCDAETLEAGECFGGVARVAAKIAELRDQITADGGDVVVLDAGDQYQGSLFYTTYKGKDVVEFMNAIGYDAMAVGNHEFDDGPEGLTVLTDGVSFPVVSGNLDLSQSNLLKDKVQDVVVLEVGDQKIGIVSALATDTPETSSPGPNVIFQDDIDSLTADVQELSDQGIDKIIALTHVGYRRDQQIAAEVPGLDAVIGGHSHSLLGDMDGAEGPYPTMVAGPDGAEVPVVTAYAYSKYLGHLVLTFDDAGNLTKAEGQPILLDNSVPEDEAIAARVAEMAAPIEELRQKVVASAGAAIDGDRTSCRQRECEMGVLVTDAMLDRVKDQGVSIAITNGGGLRASIDAGEVTMGEIYTVLPFQNTLATFQLSGADIVTALENGASQYEDAAGRFAQVAGLTYTVDPAAEVGARISDVMVRDGDDWAPIDMSATYGVVSNNYMRGGGDGYDIFETNALNAYDFGPDLAEVLAGYMAAQDGPYQPELQNRITVK</sequence>
<feature type="signal peptide" evidence="6">
    <location>
        <begin position="1"/>
        <end position="21"/>
    </location>
</feature>
<protein>
    <submittedName>
        <fullName evidence="9">5'-nucleotidase</fullName>
    </submittedName>
</protein>
<accession>A0A1I0CCR8</accession>
<dbReference type="PROSITE" id="PS00786">
    <property type="entry name" value="5_NUCLEOTIDASE_2"/>
    <property type="match status" value="1"/>
</dbReference>
<dbReference type="GO" id="GO:0046872">
    <property type="term" value="F:metal ion binding"/>
    <property type="evidence" value="ECO:0007669"/>
    <property type="project" value="UniProtKB-KW"/>
</dbReference>
<dbReference type="PANTHER" id="PTHR11575:SF24">
    <property type="entry name" value="5'-NUCLEOTIDASE"/>
    <property type="match status" value="1"/>
</dbReference>
<evidence type="ECO:0000313" key="9">
    <source>
        <dbReference type="EMBL" id="SET17338.1"/>
    </source>
</evidence>
<dbReference type="EMBL" id="FOHO01000003">
    <property type="protein sequence ID" value="SET17338.1"/>
    <property type="molecule type" value="Genomic_DNA"/>
</dbReference>
<dbReference type="InterPro" id="IPR006179">
    <property type="entry name" value="5_nucleotidase/apyrase"/>
</dbReference>
<dbReference type="Gene3D" id="3.60.21.10">
    <property type="match status" value="1"/>
</dbReference>
<dbReference type="STRING" id="364199.SAMN04489858_103269"/>
<evidence type="ECO:0000256" key="4">
    <source>
        <dbReference type="ARBA" id="ARBA00022741"/>
    </source>
</evidence>
<dbReference type="GO" id="GO:0016788">
    <property type="term" value="F:hydrolase activity, acting on ester bonds"/>
    <property type="evidence" value="ECO:0007669"/>
    <property type="project" value="InterPro"/>
</dbReference>
<dbReference type="CDD" id="cd07409">
    <property type="entry name" value="MPP_CD73_N"/>
    <property type="match status" value="1"/>
</dbReference>
<evidence type="ECO:0000256" key="3">
    <source>
        <dbReference type="ARBA" id="ARBA00022729"/>
    </source>
</evidence>
<dbReference type="InterPro" id="IPR008334">
    <property type="entry name" value="5'-Nucleotdase_C"/>
</dbReference>
<dbReference type="RefSeq" id="WP_090733261.1">
    <property type="nucleotide sequence ID" value="NZ_FOHO01000003.1"/>
</dbReference>
<feature type="domain" description="Calcineurin-like phosphoesterase" evidence="7">
    <location>
        <begin position="26"/>
        <end position="247"/>
    </location>
</feature>
<dbReference type="Gene3D" id="3.90.780.10">
    <property type="entry name" value="5'-Nucleotidase, C-terminal domain"/>
    <property type="match status" value="1"/>
</dbReference>
<dbReference type="Proteomes" id="UP000199180">
    <property type="component" value="Unassembled WGS sequence"/>
</dbReference>
<evidence type="ECO:0000256" key="1">
    <source>
        <dbReference type="ARBA" id="ARBA00006654"/>
    </source>
</evidence>
<keyword evidence="10" id="KW-1185">Reference proteome</keyword>
<dbReference type="SUPFAM" id="SSF55816">
    <property type="entry name" value="5'-nucleotidase (syn. UDP-sugar hydrolase), C-terminal domain"/>
    <property type="match status" value="1"/>
</dbReference>
<dbReference type="InterPro" id="IPR036907">
    <property type="entry name" value="5'-Nucleotdase_C_sf"/>
</dbReference>
<keyword evidence="5 6" id="KW-0378">Hydrolase</keyword>
<reference evidence="9 10" key="1">
    <citation type="submission" date="2016-10" db="EMBL/GenBank/DDBJ databases">
        <authorList>
            <person name="de Groot N.N."/>
        </authorList>
    </citation>
    <scope>NUCLEOTIDE SEQUENCE [LARGE SCALE GENOMIC DNA]</scope>
    <source>
        <strain evidence="9 10">DSM 17862</strain>
    </source>
</reference>
<dbReference type="Pfam" id="PF02872">
    <property type="entry name" value="5_nucleotid_C"/>
    <property type="match status" value="1"/>
</dbReference>
<organism evidence="9 10">
    <name type="scientific">Paracoccus homiensis</name>
    <dbReference type="NCBI Taxonomy" id="364199"/>
    <lineage>
        <taxon>Bacteria</taxon>
        <taxon>Pseudomonadati</taxon>
        <taxon>Pseudomonadota</taxon>
        <taxon>Alphaproteobacteria</taxon>
        <taxon>Rhodobacterales</taxon>
        <taxon>Paracoccaceae</taxon>
        <taxon>Paracoccus</taxon>
    </lineage>
</organism>
<gene>
    <name evidence="9" type="ORF">SAMN04489858_103269</name>
</gene>
<dbReference type="GO" id="GO:0000166">
    <property type="term" value="F:nucleotide binding"/>
    <property type="evidence" value="ECO:0007669"/>
    <property type="project" value="UniProtKB-KW"/>
</dbReference>
<evidence type="ECO:0000256" key="2">
    <source>
        <dbReference type="ARBA" id="ARBA00022723"/>
    </source>
</evidence>
<proteinExistence type="inferred from homology"/>